<name>R6XVC6_9FIRM</name>
<dbReference type="Proteomes" id="UP000014937">
    <property type="component" value="Unassembled WGS sequence"/>
</dbReference>
<dbReference type="AlphaFoldDB" id="R6XVC6"/>
<evidence type="ECO:0000313" key="2">
    <source>
        <dbReference type="Proteomes" id="UP000014937"/>
    </source>
</evidence>
<reference evidence="1" key="1">
    <citation type="submission" date="2012-11" db="EMBL/GenBank/DDBJ databases">
        <title>Dependencies among metagenomic species, viruses, plasmids and units of genetic variation.</title>
        <authorList>
            <person name="Nielsen H.B."/>
            <person name="Almeida M."/>
            <person name="Juncker A.S."/>
            <person name="Rasmussen S."/>
            <person name="Li J."/>
            <person name="Sunagawa S."/>
            <person name="Plichta D."/>
            <person name="Gautier L."/>
            <person name="Le Chatelier E."/>
            <person name="Peletier E."/>
            <person name="Bonde I."/>
            <person name="Nielsen T."/>
            <person name="Manichanh C."/>
            <person name="Arumugam M."/>
            <person name="Batto J."/>
            <person name="Santos M.B.Q.D."/>
            <person name="Blom N."/>
            <person name="Borruel N."/>
            <person name="Burgdorf K.S."/>
            <person name="Boumezbeur F."/>
            <person name="Casellas F."/>
            <person name="Dore J."/>
            <person name="Guarner F."/>
            <person name="Hansen T."/>
            <person name="Hildebrand F."/>
            <person name="Kaas R.S."/>
            <person name="Kennedy S."/>
            <person name="Kristiansen K."/>
            <person name="Kultima J.R."/>
            <person name="Leonard P."/>
            <person name="Levenez F."/>
            <person name="Lund O."/>
            <person name="Moumen B."/>
            <person name="Le Paslier D."/>
            <person name="Pons N."/>
            <person name="Pedersen O."/>
            <person name="Prifti E."/>
            <person name="Qin J."/>
            <person name="Raes J."/>
            <person name="Tap J."/>
            <person name="Tims S."/>
            <person name="Ussery D.W."/>
            <person name="Yamada T."/>
            <person name="MetaHit consortium"/>
            <person name="Renault P."/>
            <person name="Sicheritz-Ponten T."/>
            <person name="Bork P."/>
            <person name="Wang J."/>
            <person name="Brunak S."/>
            <person name="Ehrlich S.D."/>
        </authorList>
    </citation>
    <scope>NUCLEOTIDE SEQUENCE [LARGE SCALE GENOMIC DNA]</scope>
</reference>
<accession>R6XVC6</accession>
<gene>
    <name evidence="1" type="ORF">BN587_01891</name>
</gene>
<dbReference type="RefSeq" id="WP_021720924.1">
    <property type="nucleotide sequence ID" value="NZ_FR892819.1"/>
</dbReference>
<evidence type="ECO:0000313" key="1">
    <source>
        <dbReference type="EMBL" id="CDD10237.1"/>
    </source>
</evidence>
<organism evidence="1 2">
    <name type="scientific">Phascolarctobacterium succinatutens CAG:287</name>
    <dbReference type="NCBI Taxonomy" id="1263101"/>
    <lineage>
        <taxon>Bacteria</taxon>
        <taxon>Bacillati</taxon>
        <taxon>Bacillota</taxon>
        <taxon>Negativicutes</taxon>
        <taxon>Acidaminococcales</taxon>
        <taxon>Acidaminococcaceae</taxon>
        <taxon>Phascolarctobacterium</taxon>
    </lineage>
</organism>
<dbReference type="HOGENOM" id="CLU_3255525_0_0_9"/>
<proteinExistence type="predicted"/>
<protein>
    <submittedName>
        <fullName evidence="1">Uncharacterized protein</fullName>
    </submittedName>
</protein>
<dbReference type="EMBL" id="CBGL010000028">
    <property type="protein sequence ID" value="CDD10237.1"/>
    <property type="molecule type" value="Genomic_DNA"/>
</dbReference>
<sequence>MNNDILKRYIDDQPTKIITKLDFATGKLFYDKIVRKRQTGTR</sequence>
<comment type="caution">
    <text evidence="1">The sequence shown here is derived from an EMBL/GenBank/DDBJ whole genome shotgun (WGS) entry which is preliminary data.</text>
</comment>